<name>G8TZ94_SULAD</name>
<dbReference type="HOGENOM" id="CLU_2496726_0_0_9"/>
<keyword evidence="2" id="KW-1185">Reference proteome</keyword>
<dbReference type="PATRIC" id="fig|679936.5.peg.547"/>
<accession>G8TZ94</accession>
<dbReference type="EMBL" id="CP003179">
    <property type="protein sequence ID" value="AEW04063.1"/>
    <property type="molecule type" value="Genomic_DNA"/>
</dbReference>
<protein>
    <recommendedName>
        <fullName evidence="3">IS110 family transposase</fullName>
    </recommendedName>
</protein>
<reference evidence="2" key="1">
    <citation type="submission" date="2011-12" db="EMBL/GenBank/DDBJ databases">
        <title>The complete genome of chromosome of Sulfobacillus acidophilus DSM 10332.</title>
        <authorList>
            <person name="Lucas S."/>
            <person name="Han J."/>
            <person name="Lapidus A."/>
            <person name="Bruce D."/>
            <person name="Goodwin L."/>
            <person name="Pitluck S."/>
            <person name="Peters L."/>
            <person name="Kyrpides N."/>
            <person name="Mavromatis K."/>
            <person name="Ivanova N."/>
            <person name="Mikhailova N."/>
            <person name="Chertkov O."/>
            <person name="Saunders E."/>
            <person name="Detter J.C."/>
            <person name="Tapia R."/>
            <person name="Han C."/>
            <person name="Land M."/>
            <person name="Hauser L."/>
            <person name="Markowitz V."/>
            <person name="Cheng J.-F."/>
            <person name="Hugenholtz P."/>
            <person name="Woyke T."/>
            <person name="Wu D."/>
            <person name="Pukall R."/>
            <person name="Gehrich-Schroeter G."/>
            <person name="Schneider S."/>
            <person name="Klenk H.-P."/>
            <person name="Eisen J.A."/>
        </authorList>
    </citation>
    <scope>NUCLEOTIDE SEQUENCE [LARGE SCALE GENOMIC DNA]</scope>
    <source>
        <strain evidence="2">ATCC 700253 / DSM 10332 / NAL</strain>
    </source>
</reference>
<evidence type="ECO:0000313" key="2">
    <source>
        <dbReference type="Proteomes" id="UP000005439"/>
    </source>
</evidence>
<proteinExistence type="predicted"/>
<sequence>MDTVLYVGHRHPSRRSFVCAMAADGLVARTTVPNNQAGAEQLVAWLHRHAAPYARRAVGVKATAVCHVPLMEWLAQTPDLRFWQPTWYVLNPKGIQKFVRIAYWDP</sequence>
<dbReference type="KEGG" id="sap:Sulac_0522"/>
<gene>
    <name evidence="1" type="ordered locus">Sulac_0522</name>
</gene>
<evidence type="ECO:0000313" key="1">
    <source>
        <dbReference type="EMBL" id="AEW04063.1"/>
    </source>
</evidence>
<organism evidence="1 2">
    <name type="scientific">Sulfobacillus acidophilus (strain ATCC 700253 / DSM 10332 / NAL)</name>
    <dbReference type="NCBI Taxonomy" id="679936"/>
    <lineage>
        <taxon>Bacteria</taxon>
        <taxon>Bacillati</taxon>
        <taxon>Bacillota</taxon>
        <taxon>Clostridia</taxon>
        <taxon>Eubacteriales</taxon>
        <taxon>Clostridiales Family XVII. Incertae Sedis</taxon>
        <taxon>Sulfobacillus</taxon>
    </lineage>
</organism>
<reference evidence="1 2" key="2">
    <citation type="journal article" date="2012" name="Stand. Genomic Sci.">
        <title>Complete genome sequence of the moderately thermophilic mineral-sulfide-oxidizing firmicute Sulfobacillus acidophilus type strain (NAL(T)).</title>
        <authorList>
            <person name="Anderson I."/>
            <person name="Chertkov O."/>
            <person name="Chen A."/>
            <person name="Saunders E."/>
            <person name="Lapidus A."/>
            <person name="Nolan M."/>
            <person name="Lucas S."/>
            <person name="Hammon N."/>
            <person name="Deshpande S."/>
            <person name="Cheng J.F."/>
            <person name="Han C."/>
            <person name="Tapia R."/>
            <person name="Goodwin L.A."/>
            <person name="Pitluck S."/>
            <person name="Liolios K."/>
            <person name="Pagani I."/>
            <person name="Ivanova N."/>
            <person name="Mikhailova N."/>
            <person name="Pati A."/>
            <person name="Palaniappan K."/>
            <person name="Land M."/>
            <person name="Pan C."/>
            <person name="Rohde M."/>
            <person name="Pukall R."/>
            <person name="Goker M."/>
            <person name="Detter J.C."/>
            <person name="Woyke T."/>
            <person name="Bristow J."/>
            <person name="Eisen J.A."/>
            <person name="Markowitz V."/>
            <person name="Hugenholtz P."/>
            <person name="Kyrpides N.C."/>
            <person name="Klenk H.P."/>
            <person name="Mavromatis K."/>
        </authorList>
    </citation>
    <scope>NUCLEOTIDE SEQUENCE [LARGE SCALE GENOMIC DNA]</scope>
    <source>
        <strain evidence="2">ATCC 700253 / DSM 10332 / NAL</strain>
    </source>
</reference>
<evidence type="ECO:0008006" key="3">
    <source>
        <dbReference type="Google" id="ProtNLM"/>
    </source>
</evidence>
<dbReference type="Proteomes" id="UP000005439">
    <property type="component" value="Chromosome"/>
</dbReference>
<dbReference type="AlphaFoldDB" id="G8TZ94"/>